<feature type="transmembrane region" description="Helical" evidence="1">
    <location>
        <begin position="107"/>
        <end position="127"/>
    </location>
</feature>
<feature type="transmembrane region" description="Helical" evidence="1">
    <location>
        <begin position="70"/>
        <end position="87"/>
    </location>
</feature>
<dbReference type="AlphaFoldDB" id="L7VPA8"/>
<dbReference type="EMBL" id="CP004044">
    <property type="protein sequence ID" value="AGC68281.1"/>
    <property type="molecule type" value="Genomic_DNA"/>
</dbReference>
<evidence type="ECO:0000256" key="1">
    <source>
        <dbReference type="SAM" id="Phobius"/>
    </source>
</evidence>
<name>L7VPA8_THES1</name>
<keyword evidence="1" id="KW-1133">Transmembrane helix</keyword>
<dbReference type="KEGG" id="css:Cst_c12900"/>
<organism evidence="2 3">
    <name type="scientific">Thermoclostridium stercorarium (strain ATCC 35414 / DSM 8532 / NCIMB 11754)</name>
    <name type="common">Clostridium stercorarium</name>
    <dbReference type="NCBI Taxonomy" id="1121335"/>
    <lineage>
        <taxon>Bacteria</taxon>
        <taxon>Bacillati</taxon>
        <taxon>Bacillota</taxon>
        <taxon>Clostridia</taxon>
        <taxon>Eubacteriales</taxon>
        <taxon>Oscillospiraceae</taxon>
        <taxon>Thermoclostridium</taxon>
    </lineage>
</organism>
<protein>
    <submittedName>
        <fullName evidence="2">Uncharacterized protein</fullName>
    </submittedName>
</protein>
<dbReference type="KEGG" id="csd:Clst_1248"/>
<reference evidence="2 3" key="1">
    <citation type="journal article" date="2013" name="Genome Announc.">
        <title>Complete genome sequence of Clostridium stercorarium subsp. stercorarium strain DSM 8532, a thermophilic degrader of plant cell wall fibers.</title>
        <authorList>
            <person name="Poehlein A."/>
            <person name="Zverlov V.V."/>
            <person name="Daniel R."/>
            <person name="Schwarz W.H."/>
            <person name="Liebl W."/>
        </authorList>
    </citation>
    <scope>NUCLEOTIDE SEQUENCE [LARGE SCALE GENOMIC DNA]</scope>
    <source>
        <strain evidence="3">ATCC 35414 / DSM 8532 / NCIMB 11754</strain>
    </source>
</reference>
<evidence type="ECO:0000313" key="3">
    <source>
        <dbReference type="Proteomes" id="UP000011220"/>
    </source>
</evidence>
<feature type="transmembrane region" description="Helical" evidence="1">
    <location>
        <begin position="44"/>
        <end position="63"/>
    </location>
</feature>
<keyword evidence="1" id="KW-0812">Transmembrane</keyword>
<keyword evidence="1" id="KW-0472">Membrane</keyword>
<dbReference type="Proteomes" id="UP000011220">
    <property type="component" value="Chromosome"/>
</dbReference>
<proteinExistence type="predicted"/>
<sequence length="190" mass="22757">MEAKTNFNKVKQILFQALFYLFPVFASVKPLFVKRQRKFIFEYWIFYIIGFVLLVYTHVNYFNAKDKDKFVWKMYFVQTYFFIMYISSEIDKFRIWQGDGGILNLNATISTCIFFLVAAYVIYVFIFSNLHISILQISLGNAKISLLKEKYNEEINNQVKNVKYLLEKFNIENKMLSKMSEYWIVSCQVV</sequence>
<evidence type="ECO:0000313" key="2">
    <source>
        <dbReference type="EMBL" id="AGC68281.1"/>
    </source>
</evidence>
<keyword evidence="3" id="KW-1185">Reference proteome</keyword>
<feature type="transmembrane region" description="Helical" evidence="1">
    <location>
        <begin position="12"/>
        <end position="32"/>
    </location>
</feature>
<accession>L7VPA8</accession>
<dbReference type="PATRIC" id="fig|1121335.3.peg.1266"/>
<gene>
    <name evidence="2" type="ordered locus">Cst_c12900</name>
</gene>
<dbReference type="RefSeq" id="WP_015358966.1">
    <property type="nucleotide sequence ID" value="NC_020134.1"/>
</dbReference>